<dbReference type="PROSITE" id="PS50878">
    <property type="entry name" value="RT_POL"/>
    <property type="match status" value="1"/>
</dbReference>
<dbReference type="Proteomes" id="UP001642464">
    <property type="component" value="Unassembled WGS sequence"/>
</dbReference>
<dbReference type="InterPro" id="IPR012337">
    <property type="entry name" value="RNaseH-like_sf"/>
</dbReference>
<evidence type="ECO:0000259" key="2">
    <source>
        <dbReference type="PROSITE" id="PS50879"/>
    </source>
</evidence>
<dbReference type="SUPFAM" id="SSF53098">
    <property type="entry name" value="Ribonuclease H-like"/>
    <property type="match status" value="1"/>
</dbReference>
<keyword evidence="4" id="KW-1185">Reference proteome</keyword>
<dbReference type="InterPro" id="IPR036397">
    <property type="entry name" value="RNaseH_sf"/>
</dbReference>
<accession>A0ABP0J2F1</accession>
<reference evidence="3 4" key="1">
    <citation type="submission" date="2024-02" db="EMBL/GenBank/DDBJ databases">
        <authorList>
            <person name="Chen Y."/>
            <person name="Shah S."/>
            <person name="Dougan E. K."/>
            <person name="Thang M."/>
            <person name="Chan C."/>
        </authorList>
    </citation>
    <scope>NUCLEOTIDE SEQUENCE [LARGE SCALE GENOMIC DNA]</scope>
</reference>
<organism evidence="3 4">
    <name type="scientific">Durusdinium trenchii</name>
    <dbReference type="NCBI Taxonomy" id="1381693"/>
    <lineage>
        <taxon>Eukaryota</taxon>
        <taxon>Sar</taxon>
        <taxon>Alveolata</taxon>
        <taxon>Dinophyceae</taxon>
        <taxon>Suessiales</taxon>
        <taxon>Symbiodiniaceae</taxon>
        <taxon>Durusdinium</taxon>
    </lineage>
</organism>
<dbReference type="SUPFAM" id="SSF56672">
    <property type="entry name" value="DNA/RNA polymerases"/>
    <property type="match status" value="1"/>
</dbReference>
<gene>
    <name evidence="3" type="ORF">SCF082_LOCUS9908</name>
</gene>
<evidence type="ECO:0000313" key="3">
    <source>
        <dbReference type="EMBL" id="CAK9008549.1"/>
    </source>
</evidence>
<dbReference type="InterPro" id="IPR002156">
    <property type="entry name" value="RNaseH_domain"/>
</dbReference>
<dbReference type="PROSITE" id="PS50879">
    <property type="entry name" value="RNASE_H_1"/>
    <property type="match status" value="1"/>
</dbReference>
<dbReference type="InterPro" id="IPR036465">
    <property type="entry name" value="vWFA_dom_sf"/>
</dbReference>
<dbReference type="Gene3D" id="3.30.420.10">
    <property type="entry name" value="Ribonuclease H-like superfamily/Ribonuclease H"/>
    <property type="match status" value="1"/>
</dbReference>
<feature type="domain" description="Reverse transcriptase" evidence="1">
    <location>
        <begin position="618"/>
        <end position="887"/>
    </location>
</feature>
<dbReference type="Gene3D" id="3.40.50.410">
    <property type="entry name" value="von Willebrand factor, type A domain"/>
    <property type="match status" value="1"/>
</dbReference>
<evidence type="ECO:0000259" key="1">
    <source>
        <dbReference type="PROSITE" id="PS50878"/>
    </source>
</evidence>
<dbReference type="PANTHER" id="PTHR19446">
    <property type="entry name" value="REVERSE TRANSCRIPTASES"/>
    <property type="match status" value="1"/>
</dbReference>
<proteinExistence type="predicted"/>
<dbReference type="Pfam" id="PF00078">
    <property type="entry name" value="RVT_1"/>
    <property type="match status" value="1"/>
</dbReference>
<evidence type="ECO:0000313" key="4">
    <source>
        <dbReference type="Proteomes" id="UP001642464"/>
    </source>
</evidence>
<dbReference type="InterPro" id="IPR000477">
    <property type="entry name" value="RT_dom"/>
</dbReference>
<protein>
    <submittedName>
        <fullName evidence="3">LINE-1 retrotransposable element ORF2 protein</fullName>
    </submittedName>
</protein>
<sequence>MERVGYIYFSDHASGSYLGWPAVEWCQADDYDPRLRPYSSGSTGPKDVVIVIDVSGSMQTAGRYVKAKQAAKALIDTLEWKETHWRHRDRVAEGKAVGPRGLPPLAKAPLQLDVFLTGLAATRSSKTPWAAPTPLRDIDDFCPPVPLVYGASGPRYISGDFNGTPADYPDISLWLQEGWIEAQDLRMHHTGELPEHTCKAKTRPDRIYLSPELAHHFQTAQLHHSFVDHSVLEVRFNLPEVPLRYQWWPMPLPLPWADISLHEWTMDSTPAPSPDGYEDITHFYQDFGSAYERSFAAGLASQRLHLPTHCRGRGQTLEPQWRDVQMPVLKRSREGEVTPATDFLNRQMIRWFQQLRRIQSLLHNLRAMSPSAGAVEYRILTWRAVWKAKGFDGTFADWWTCRPIVLQSSPTTLPLLCPSADIMHNIFLDFQANYQSLESWHYRNRQRALRLKYQENTRLAFSVVRTDRGPPMQHLSRFEKAEILEVEPSSCLVHVDRPMTASTSSTWFLDDCPATVERLDDHTLRVHADLLLCPGQEICQKIHSVHTADMLRELSQFWRERWQRHAHVPPEAWHRILAFTKHFVPAPPLRVSQISVAAWDAINQRYTDRSARGPDGFDHNDLCRMPPRFKESLVAMFGKIECTGQWPAQILRGFGLPLPKCLNAEETHQFRPIIILSMLYRSWASHHSRALLAQLSHYVGSDAKGFLPKREAGQLWHYIQALVEVALQERSALAGCVGDIIKAFENVPRHPLIEVCRILGIPDSLLRPWQSFLDNFQRHFVLHGQLGDALSSSAGLPEGCGLSVLGMTIVDWVYDIYHQRYVPNCRSFSFVDNFDLVSTQLSHLFQGAATLQSYLSLWGLELDSAKTFFWAVQSTDRELLRRTGLTVRLQAADLGGAMMYCRRRAAGTQLHRIQQLLPHWQSLRKCPMDVGQKQQLIYMALWPRAFHAIGITLLSDTHVRALRTQACKALGWHQAGSQPLIRLSLLGRSPMLDPGFYQLHRVFHDFQRFLSKDDALVELWLRFMEHYDGTWFSGPFSKLLEQMDLVRWHVSQPPFFVDHDGCEWNLLEIPTKLLDSLLIDAWHQYIARSIGGRKDFAGLTGLHWATPSLGSSCSPVQRAQLHALCDGSFMTNDMIHKFDLTKTSRCDLCGQMDSMEHLCLECPRLAAARAPHSAIIARWPDLPRSLTHHLLPSRLVHWPQVKKALISLEDFSGCFMLHRFEEEHVDLFSDGSCLHPTDPARSLGAWSLISATHQLCLASGPLHGLLQTTNRSELMAAWAAVRWATAWARAVTLWTDSAYVAAGFHRLRQDRFDVPDGSNQDLWRQIAQASTTYSNVSFMVCHTPGHMSTQQDDEVTSWLAHWNAIADRQAATAQEQRPLHFRRLWRQYVEELELQRKDVVLLQSLHLDLARLRYELRGSGASDVGPEYEPEEEVSASLEEQGPSNFDLLPLSWQNTWLRDNSCLGAQLGVQILEWFQHHDSTATGSFELSWIEIAAVIFESPLIHPMLSSEAGRWVPPCDGGVTRSSLTIAVRVRFVRTLFRRFSSYFELELPWIDGLNRLGLGITYPVSGVRLRLPRSLVDAAAAVLKQLTARRQIRTCNDLSRPFRS</sequence>
<name>A0ABP0J2F1_9DINO</name>
<feature type="domain" description="RNase H type-1" evidence="2">
    <location>
        <begin position="1221"/>
        <end position="1375"/>
    </location>
</feature>
<dbReference type="EMBL" id="CAXAMM010005780">
    <property type="protein sequence ID" value="CAK9008549.1"/>
    <property type="molecule type" value="Genomic_DNA"/>
</dbReference>
<dbReference type="InterPro" id="IPR043502">
    <property type="entry name" value="DNA/RNA_pol_sf"/>
</dbReference>
<dbReference type="Pfam" id="PF00075">
    <property type="entry name" value="RNase_H"/>
    <property type="match status" value="1"/>
</dbReference>
<comment type="caution">
    <text evidence="3">The sequence shown here is derived from an EMBL/GenBank/DDBJ whole genome shotgun (WGS) entry which is preliminary data.</text>
</comment>
<dbReference type="SUPFAM" id="SSF53300">
    <property type="entry name" value="vWA-like"/>
    <property type="match status" value="1"/>
</dbReference>